<dbReference type="InterPro" id="IPR028994">
    <property type="entry name" value="Integrin_alpha_N"/>
</dbReference>
<dbReference type="Proteomes" id="UP001150062">
    <property type="component" value="Unassembled WGS sequence"/>
</dbReference>
<gene>
    <name evidence="6" type="ORF">M0813_28423</name>
</gene>
<accession>A0ABQ8XV34</accession>
<name>A0ABQ8XV34_9EUKA</name>
<organism evidence="6 7">
    <name type="scientific">Anaeramoeba flamelloides</name>
    <dbReference type="NCBI Taxonomy" id="1746091"/>
    <lineage>
        <taxon>Eukaryota</taxon>
        <taxon>Metamonada</taxon>
        <taxon>Anaeramoebidae</taxon>
        <taxon>Anaeramoeba</taxon>
    </lineage>
</organism>
<sequence>MFKYFFVLLLLQLVFSQVQEPELLWEYSGCYSSWCERGWYSSPAVDSEDGVVYASAYSVWKIDLATGEVIWTAPSKGCVGGSSDTSVRTWAGIVLADIHGNGKKRIVVAQGGGWLNVLDTDGKCDTNFPIKVCDSELRSLAVKDIDDDGYMEIVVGEANDHLNTYIYNHGGSLLSNWPQKESETAGYAHGVFDDNIGLITVEDKEYIFVPSDVHYIMAYTLDGEPIPANEKFPKETWGECGIHLNEEDDIRGYASCSNNAIRPNFADSPINYVEIDGENRIVVIGNEYDCGTDNYEPQFLSPYIFNIDRTRFVNSKYNWTVVPQTKTPIEPNYGDYNKIESISWKPVTVDIDGGDIEIIFPASDGCLHVYNLDKTEPYNWPYCIGTSSNVKYFSEPVVADLDNDGYAEIIVTSWGEKESGENGNLFVFNYKGEVLYSIELPDAKSDSWNGGLAAPSLGKLDGGEGDVVIVVNTAYAGVCAYTIPETSDAEFLWKTGRGNLGRYGNSEEKMSNGGGTNTNTTSASQFVTIFFSLNLILLLCLFI</sequence>
<dbReference type="PANTHER" id="PTHR21419:SF23">
    <property type="entry name" value="PROTEIN DEFECTIVE IN EXINE FORMATION 1"/>
    <property type="match status" value="1"/>
</dbReference>
<keyword evidence="4" id="KW-0472">Membrane</keyword>
<dbReference type="EMBL" id="JAOAOG010000254">
    <property type="protein sequence ID" value="KAJ6235862.1"/>
    <property type="molecule type" value="Genomic_DNA"/>
</dbReference>
<evidence type="ECO:0000256" key="5">
    <source>
        <dbReference type="SAM" id="SignalP"/>
    </source>
</evidence>
<dbReference type="InterPro" id="IPR015943">
    <property type="entry name" value="WD40/YVTN_repeat-like_dom_sf"/>
</dbReference>
<proteinExistence type="predicted"/>
<dbReference type="InterPro" id="IPR045232">
    <property type="entry name" value="FAM234"/>
</dbReference>
<comment type="subcellular location">
    <subcellularLocation>
        <location evidence="1">Membrane</location>
        <topology evidence="1">Single-pass membrane protein</topology>
    </subcellularLocation>
</comment>
<feature type="signal peptide" evidence="5">
    <location>
        <begin position="1"/>
        <end position="16"/>
    </location>
</feature>
<reference evidence="6" key="1">
    <citation type="submission" date="2022-08" db="EMBL/GenBank/DDBJ databases">
        <title>Novel sulfate-reducing endosymbionts in the free-living metamonad Anaeramoeba.</title>
        <authorList>
            <person name="Jerlstrom-Hultqvist J."/>
            <person name="Cepicka I."/>
            <person name="Gallot-Lavallee L."/>
            <person name="Salas-Leiva D."/>
            <person name="Curtis B.A."/>
            <person name="Zahonova K."/>
            <person name="Pipaliya S."/>
            <person name="Dacks J."/>
            <person name="Roger A.J."/>
        </authorList>
    </citation>
    <scope>NUCLEOTIDE SEQUENCE</scope>
    <source>
        <strain evidence="6">Schooner1</strain>
    </source>
</reference>
<evidence type="ECO:0000256" key="1">
    <source>
        <dbReference type="ARBA" id="ARBA00004167"/>
    </source>
</evidence>
<keyword evidence="3" id="KW-1133">Transmembrane helix</keyword>
<evidence type="ECO:0000256" key="4">
    <source>
        <dbReference type="ARBA" id="ARBA00023136"/>
    </source>
</evidence>
<evidence type="ECO:0000313" key="7">
    <source>
        <dbReference type="Proteomes" id="UP001150062"/>
    </source>
</evidence>
<evidence type="ECO:0000256" key="2">
    <source>
        <dbReference type="ARBA" id="ARBA00022692"/>
    </source>
</evidence>
<feature type="chain" id="PRO_5045356747" evidence="5">
    <location>
        <begin position="17"/>
        <end position="543"/>
    </location>
</feature>
<comment type="caution">
    <text evidence="6">The sequence shown here is derived from an EMBL/GenBank/DDBJ whole genome shotgun (WGS) entry which is preliminary data.</text>
</comment>
<evidence type="ECO:0000256" key="3">
    <source>
        <dbReference type="ARBA" id="ARBA00022989"/>
    </source>
</evidence>
<keyword evidence="2" id="KW-0812">Transmembrane</keyword>
<dbReference type="SUPFAM" id="SSF50998">
    <property type="entry name" value="Quinoprotein alcohol dehydrogenase-like"/>
    <property type="match status" value="1"/>
</dbReference>
<protein>
    <submittedName>
        <fullName evidence="6">Protein defective in exine formation 1</fullName>
    </submittedName>
</protein>
<dbReference type="Gene3D" id="2.130.10.10">
    <property type="entry name" value="YVTN repeat-like/Quinoprotein amine dehydrogenase"/>
    <property type="match status" value="1"/>
</dbReference>
<evidence type="ECO:0000313" key="6">
    <source>
        <dbReference type="EMBL" id="KAJ6235862.1"/>
    </source>
</evidence>
<dbReference type="SUPFAM" id="SSF69318">
    <property type="entry name" value="Integrin alpha N-terminal domain"/>
    <property type="match status" value="1"/>
</dbReference>
<keyword evidence="5" id="KW-0732">Signal</keyword>
<keyword evidence="7" id="KW-1185">Reference proteome</keyword>
<dbReference type="InterPro" id="IPR011047">
    <property type="entry name" value="Quinoprotein_ADH-like_sf"/>
</dbReference>
<dbReference type="PANTHER" id="PTHR21419">
    <property type="match status" value="1"/>
</dbReference>